<keyword evidence="2" id="KW-1185">Reference proteome</keyword>
<name>A0AAD9JP53_RIDPI</name>
<comment type="caution">
    <text evidence="1">The sequence shown here is derived from an EMBL/GenBank/DDBJ whole genome shotgun (WGS) entry which is preliminary data.</text>
</comment>
<organism evidence="1 2">
    <name type="scientific">Ridgeia piscesae</name>
    <name type="common">Tubeworm</name>
    <dbReference type="NCBI Taxonomy" id="27915"/>
    <lineage>
        <taxon>Eukaryota</taxon>
        <taxon>Metazoa</taxon>
        <taxon>Spiralia</taxon>
        <taxon>Lophotrochozoa</taxon>
        <taxon>Annelida</taxon>
        <taxon>Polychaeta</taxon>
        <taxon>Sedentaria</taxon>
        <taxon>Canalipalpata</taxon>
        <taxon>Sabellida</taxon>
        <taxon>Siboglinidae</taxon>
        <taxon>Ridgeia</taxon>
    </lineage>
</organism>
<sequence length="66" mass="7119">MNKSTTLDTSRSCFISLGISVQGLQFRHGQSLGEPQKGSDKDVIHLSLFLSAMGCCSVFELQLLAS</sequence>
<reference evidence="1" key="1">
    <citation type="journal article" date="2023" name="Mol. Biol. Evol.">
        <title>Third-Generation Sequencing Reveals the Adaptive Role of the Epigenome in Three Deep-Sea Polychaetes.</title>
        <authorList>
            <person name="Perez M."/>
            <person name="Aroh O."/>
            <person name="Sun Y."/>
            <person name="Lan Y."/>
            <person name="Juniper S.K."/>
            <person name="Young C.R."/>
            <person name="Angers B."/>
            <person name="Qian P.Y."/>
        </authorList>
    </citation>
    <scope>NUCLEOTIDE SEQUENCE</scope>
    <source>
        <strain evidence="1">R07B-5</strain>
    </source>
</reference>
<proteinExistence type="predicted"/>
<dbReference type="AlphaFoldDB" id="A0AAD9JP53"/>
<evidence type="ECO:0000313" key="2">
    <source>
        <dbReference type="Proteomes" id="UP001209878"/>
    </source>
</evidence>
<accession>A0AAD9JP53</accession>
<protein>
    <submittedName>
        <fullName evidence="1">Uncharacterized protein</fullName>
    </submittedName>
</protein>
<evidence type="ECO:0000313" key="1">
    <source>
        <dbReference type="EMBL" id="KAK2156020.1"/>
    </source>
</evidence>
<dbReference type="Proteomes" id="UP001209878">
    <property type="component" value="Unassembled WGS sequence"/>
</dbReference>
<dbReference type="EMBL" id="JAODUO010002009">
    <property type="protein sequence ID" value="KAK2156020.1"/>
    <property type="molecule type" value="Genomic_DNA"/>
</dbReference>
<gene>
    <name evidence="1" type="ORF">NP493_2011g00021</name>
</gene>